<dbReference type="EMBL" id="SNRW01003002">
    <property type="protein sequence ID" value="KAA6391083.1"/>
    <property type="molecule type" value="Genomic_DNA"/>
</dbReference>
<protein>
    <submittedName>
        <fullName evidence="1">Uncharacterized protein</fullName>
    </submittedName>
</protein>
<sequence>MFEPATHALWIRTAIFAVSISSSGSAPHQPGVTTFLLSSSSKVSLSHQSWSSLSCIDAPLPQRQAALITSQLQGIQENGLVKRSSKEERLNLLHFLCLSVDPALS</sequence>
<comment type="caution">
    <text evidence="1">The sequence shown here is derived from an EMBL/GenBank/DDBJ whole genome shotgun (WGS) entry which is preliminary data.</text>
</comment>
<dbReference type="Proteomes" id="UP000324800">
    <property type="component" value="Unassembled WGS sequence"/>
</dbReference>
<reference evidence="1 2" key="1">
    <citation type="submission" date="2019-03" db="EMBL/GenBank/DDBJ databases">
        <title>Single cell metagenomics reveals metabolic interactions within the superorganism composed of flagellate Streblomastix strix and complex community of Bacteroidetes bacteria on its surface.</title>
        <authorList>
            <person name="Treitli S.C."/>
            <person name="Kolisko M."/>
            <person name="Husnik F."/>
            <person name="Keeling P."/>
            <person name="Hampl V."/>
        </authorList>
    </citation>
    <scope>NUCLEOTIDE SEQUENCE [LARGE SCALE GENOMIC DNA]</scope>
    <source>
        <strain evidence="1">ST1C</strain>
    </source>
</reference>
<accession>A0A5J4W8X2</accession>
<organism evidence="1 2">
    <name type="scientific">Streblomastix strix</name>
    <dbReference type="NCBI Taxonomy" id="222440"/>
    <lineage>
        <taxon>Eukaryota</taxon>
        <taxon>Metamonada</taxon>
        <taxon>Preaxostyla</taxon>
        <taxon>Oxymonadida</taxon>
        <taxon>Streblomastigidae</taxon>
        <taxon>Streblomastix</taxon>
    </lineage>
</organism>
<name>A0A5J4W8X2_9EUKA</name>
<evidence type="ECO:0000313" key="1">
    <source>
        <dbReference type="EMBL" id="KAA6391083.1"/>
    </source>
</evidence>
<dbReference type="AlphaFoldDB" id="A0A5J4W8X2"/>
<gene>
    <name evidence="1" type="ORF">EZS28_013389</name>
</gene>
<proteinExistence type="predicted"/>
<evidence type="ECO:0000313" key="2">
    <source>
        <dbReference type="Proteomes" id="UP000324800"/>
    </source>
</evidence>